<dbReference type="AlphaFoldDB" id="A0A0Q2RXM9"/>
<keyword evidence="1" id="KW-0812">Transmembrane</keyword>
<sequence length="145" mass="15122">MNTKRRQQMGFAVATVGATAGLMILVLPIIPQVSANLDNAAVAEMGMGNQMPVPHVMRYGAIAYSPSTGAWGTSRGYQVKTQAERVAVEQCGENDCRVIISFNLCGAVASDGSNYQGGTGLSRQAAEQDALNRLGGGKIANSVCN</sequence>
<evidence type="ECO:0000259" key="2">
    <source>
        <dbReference type="Pfam" id="PF13827"/>
    </source>
</evidence>
<evidence type="ECO:0000313" key="4">
    <source>
        <dbReference type="Proteomes" id="UP000051677"/>
    </source>
</evidence>
<name>A0A0Q2RXM9_MYCGO</name>
<dbReference type="EMBL" id="LKTM01000055">
    <property type="protein sequence ID" value="KQH79971.1"/>
    <property type="molecule type" value="Genomic_DNA"/>
</dbReference>
<dbReference type="OrthoDB" id="4742838at2"/>
<dbReference type="RefSeq" id="WP_055577145.1">
    <property type="nucleotide sequence ID" value="NZ_LKTM01000055.1"/>
</dbReference>
<dbReference type="Proteomes" id="UP000051677">
    <property type="component" value="Unassembled WGS sequence"/>
</dbReference>
<protein>
    <recommendedName>
        <fullName evidence="2">DUF4189 domain-containing protein</fullName>
    </recommendedName>
</protein>
<accession>A0A0Q2RXM9</accession>
<keyword evidence="1" id="KW-0472">Membrane</keyword>
<keyword evidence="1" id="KW-1133">Transmembrane helix</keyword>
<reference evidence="3 4" key="1">
    <citation type="submission" date="2015-10" db="EMBL/GenBank/DDBJ databases">
        <title>Mycobacterium gordonae draft genome assembly.</title>
        <authorList>
            <person name="Ustinova V."/>
            <person name="Smirnova T."/>
            <person name="Blagodatskikh K."/>
            <person name="Varlamov D."/>
            <person name="Larionova E."/>
            <person name="Chernousova L."/>
        </authorList>
    </citation>
    <scope>NUCLEOTIDE SEQUENCE [LARGE SCALE GENOMIC DNA]</scope>
    <source>
        <strain evidence="3 4">CTRI 14-8773</strain>
    </source>
</reference>
<comment type="caution">
    <text evidence="3">The sequence shown here is derived from an EMBL/GenBank/DDBJ whole genome shotgun (WGS) entry which is preliminary data.</text>
</comment>
<proteinExistence type="predicted"/>
<dbReference type="InterPro" id="IPR025240">
    <property type="entry name" value="DUF4189"/>
</dbReference>
<evidence type="ECO:0000313" key="3">
    <source>
        <dbReference type="EMBL" id="KQH79971.1"/>
    </source>
</evidence>
<gene>
    <name evidence="3" type="ORF">AO501_07470</name>
</gene>
<feature type="transmembrane region" description="Helical" evidence="1">
    <location>
        <begin position="12"/>
        <end position="30"/>
    </location>
</feature>
<dbReference type="Pfam" id="PF13827">
    <property type="entry name" value="DUF4189"/>
    <property type="match status" value="1"/>
</dbReference>
<feature type="domain" description="DUF4189" evidence="2">
    <location>
        <begin position="59"/>
        <end position="136"/>
    </location>
</feature>
<evidence type="ECO:0000256" key="1">
    <source>
        <dbReference type="SAM" id="Phobius"/>
    </source>
</evidence>
<organism evidence="3 4">
    <name type="scientific">Mycobacterium gordonae</name>
    <dbReference type="NCBI Taxonomy" id="1778"/>
    <lineage>
        <taxon>Bacteria</taxon>
        <taxon>Bacillati</taxon>
        <taxon>Actinomycetota</taxon>
        <taxon>Actinomycetes</taxon>
        <taxon>Mycobacteriales</taxon>
        <taxon>Mycobacteriaceae</taxon>
        <taxon>Mycobacterium</taxon>
    </lineage>
</organism>